<feature type="chain" id="PRO_5040301673" description="DUF1344 domain-containing protein" evidence="1">
    <location>
        <begin position="20"/>
        <end position="83"/>
    </location>
</feature>
<proteinExistence type="predicted"/>
<keyword evidence="1" id="KW-0732">Signal</keyword>
<dbReference type="EMBL" id="JAGQAF010000005">
    <property type="protein sequence ID" value="MCE8537680.1"/>
    <property type="molecule type" value="Genomic_DNA"/>
</dbReference>
<comment type="caution">
    <text evidence="2">The sequence shown here is derived from an EMBL/GenBank/DDBJ whole genome shotgun (WGS) entry which is preliminary data.</text>
</comment>
<gene>
    <name evidence="2" type="ORF">KBY27_09445</name>
</gene>
<reference evidence="2" key="1">
    <citation type="journal article" date="2021" name="Environ. Microbiol.">
        <title>Cryptic niche differentiation of novel sediment ecotypes of Rugeria pomeroyi correlates with nitrate respiration.</title>
        <authorList>
            <person name="Lin X."/>
            <person name="McNichol J."/>
            <person name="Chu X."/>
            <person name="Qian Y."/>
            <person name="Luo H."/>
        </authorList>
    </citation>
    <scope>NUCLEOTIDE SEQUENCE</scope>
    <source>
        <strain evidence="2">SZCCDBB064</strain>
    </source>
</reference>
<evidence type="ECO:0008006" key="4">
    <source>
        <dbReference type="Google" id="ProtNLM"/>
    </source>
</evidence>
<accession>A0A9Q3WJW4</accession>
<name>A0A9Q3WJW4_9RHOB</name>
<evidence type="ECO:0000313" key="3">
    <source>
        <dbReference type="Proteomes" id="UP000813672"/>
    </source>
</evidence>
<evidence type="ECO:0000256" key="1">
    <source>
        <dbReference type="SAM" id="SignalP"/>
    </source>
</evidence>
<organism evidence="2 3">
    <name type="scientific">Ruegeria pomeroyi</name>
    <dbReference type="NCBI Taxonomy" id="89184"/>
    <lineage>
        <taxon>Bacteria</taxon>
        <taxon>Pseudomonadati</taxon>
        <taxon>Pseudomonadota</taxon>
        <taxon>Alphaproteobacteria</taxon>
        <taxon>Rhodobacterales</taxon>
        <taxon>Roseobacteraceae</taxon>
        <taxon>Ruegeria</taxon>
    </lineage>
</organism>
<feature type="signal peptide" evidence="1">
    <location>
        <begin position="1"/>
        <end position="19"/>
    </location>
</feature>
<sequence length="83" mass="9017">MRSLILAATLLSAAIPVLADEVTGTILAFDRVDSLIVLEDKTIWSLEFVDEIPEDLAAGDEVHIVFETAGEDGITKINAIHRK</sequence>
<dbReference type="RefSeq" id="WP_234219562.1">
    <property type="nucleotide sequence ID" value="NZ_JAGQAF010000005.1"/>
</dbReference>
<protein>
    <recommendedName>
        <fullName evidence="4">DUF1344 domain-containing protein</fullName>
    </recommendedName>
</protein>
<evidence type="ECO:0000313" key="2">
    <source>
        <dbReference type="EMBL" id="MCE8537680.1"/>
    </source>
</evidence>
<dbReference type="AlphaFoldDB" id="A0A9Q3WJW4"/>
<dbReference type="Proteomes" id="UP000813672">
    <property type="component" value="Unassembled WGS sequence"/>
</dbReference>